<dbReference type="Pfam" id="PF03435">
    <property type="entry name" value="Sacchrp_dh_NADP"/>
    <property type="match status" value="1"/>
</dbReference>
<evidence type="ECO:0000313" key="4">
    <source>
        <dbReference type="Proteomes" id="UP000534306"/>
    </source>
</evidence>
<evidence type="ECO:0000313" key="3">
    <source>
        <dbReference type="EMBL" id="NOL40768.1"/>
    </source>
</evidence>
<protein>
    <submittedName>
        <fullName evidence="3">Saccharopine dehydrogenase</fullName>
    </submittedName>
    <submittedName>
        <fullName evidence="2">Short subunit dehydrogenase-like uncharacterized protein</fullName>
    </submittedName>
</protein>
<dbReference type="GO" id="GO:0009247">
    <property type="term" value="P:glycolipid biosynthetic process"/>
    <property type="evidence" value="ECO:0007669"/>
    <property type="project" value="TreeGrafter"/>
</dbReference>
<reference evidence="3 4" key="1">
    <citation type="submission" date="2020-05" db="EMBL/GenBank/DDBJ databases">
        <title>Genome sequence of Kribbella sandramycini ATCC 39419.</title>
        <authorList>
            <person name="Maclea K.S."/>
            <person name="Fair J.L."/>
        </authorList>
    </citation>
    <scope>NUCLEOTIDE SEQUENCE [LARGE SCALE GENOMIC DNA]</scope>
    <source>
        <strain evidence="3 4">ATCC 39419</strain>
    </source>
</reference>
<dbReference type="SUPFAM" id="SSF51735">
    <property type="entry name" value="NAD(P)-binding Rossmann-fold domains"/>
    <property type="match status" value="1"/>
</dbReference>
<dbReference type="Proteomes" id="UP000553957">
    <property type="component" value="Unassembled WGS sequence"/>
</dbReference>
<proteinExistence type="predicted"/>
<organism evidence="3 4">
    <name type="scientific">Kribbella sandramycini</name>
    <dbReference type="NCBI Taxonomy" id="60450"/>
    <lineage>
        <taxon>Bacteria</taxon>
        <taxon>Bacillati</taxon>
        <taxon>Actinomycetota</taxon>
        <taxon>Actinomycetes</taxon>
        <taxon>Propionibacteriales</taxon>
        <taxon>Kribbellaceae</taxon>
        <taxon>Kribbella</taxon>
    </lineage>
</organism>
<dbReference type="RefSeq" id="WP_171673244.1">
    <property type="nucleotide sequence ID" value="NZ_BAAAGT010000002.1"/>
</dbReference>
<dbReference type="InterPro" id="IPR036291">
    <property type="entry name" value="NAD(P)-bd_dom_sf"/>
</dbReference>
<dbReference type="InterPro" id="IPR005097">
    <property type="entry name" value="Sacchrp_dh_NADP-bd"/>
</dbReference>
<comment type="caution">
    <text evidence="3">The sequence shown here is derived from an EMBL/GenBank/DDBJ whole genome shotgun (WGS) entry which is preliminary data.</text>
</comment>
<dbReference type="PANTHER" id="PTHR12286">
    <property type="entry name" value="SACCHAROPINE DEHYDROGENASE-LIKE OXIDOREDUCTASE"/>
    <property type="match status" value="1"/>
</dbReference>
<dbReference type="EMBL" id="JABJRC010000002">
    <property type="protein sequence ID" value="NOL40768.1"/>
    <property type="molecule type" value="Genomic_DNA"/>
</dbReference>
<dbReference type="EMBL" id="JACHKF010000001">
    <property type="protein sequence ID" value="MBB6569395.1"/>
    <property type="molecule type" value="Genomic_DNA"/>
</dbReference>
<evidence type="ECO:0000313" key="2">
    <source>
        <dbReference type="EMBL" id="MBB6569395.1"/>
    </source>
</evidence>
<dbReference type="InterPro" id="IPR051276">
    <property type="entry name" value="Saccharopine_DH-like_oxidrdct"/>
</dbReference>
<accession>A0A7Y4KY24</accession>
<dbReference type="Gene3D" id="3.40.50.720">
    <property type="entry name" value="NAD(P)-binding Rossmann-like Domain"/>
    <property type="match status" value="1"/>
</dbReference>
<reference evidence="2 5" key="2">
    <citation type="submission" date="2020-08" db="EMBL/GenBank/DDBJ databases">
        <title>Sequencing the genomes of 1000 actinobacteria strains.</title>
        <authorList>
            <person name="Klenk H.-P."/>
        </authorList>
    </citation>
    <scope>NUCLEOTIDE SEQUENCE [LARGE SCALE GENOMIC DNA]</scope>
    <source>
        <strain evidence="2 5">DSM 15626</strain>
    </source>
</reference>
<dbReference type="Proteomes" id="UP000534306">
    <property type="component" value="Unassembled WGS sequence"/>
</dbReference>
<gene>
    <name evidence="2" type="ORF">HNR71_005032</name>
    <name evidence="3" type="ORF">HPO96_10975</name>
</gene>
<evidence type="ECO:0000313" key="5">
    <source>
        <dbReference type="Proteomes" id="UP000553957"/>
    </source>
</evidence>
<keyword evidence="4" id="KW-1185">Reference proteome</keyword>
<dbReference type="PANTHER" id="PTHR12286:SF5">
    <property type="entry name" value="SACCHAROPINE DEHYDROGENASE-LIKE OXIDOREDUCTASE"/>
    <property type="match status" value="1"/>
</dbReference>
<dbReference type="GO" id="GO:0005886">
    <property type="term" value="C:plasma membrane"/>
    <property type="evidence" value="ECO:0007669"/>
    <property type="project" value="TreeGrafter"/>
</dbReference>
<dbReference type="AlphaFoldDB" id="A0A7Y4KY24"/>
<feature type="domain" description="Saccharopine dehydrogenase NADP binding" evidence="1">
    <location>
        <begin position="7"/>
        <end position="117"/>
    </location>
</feature>
<sequence>MSRAYDVVLLGASGFTGALTAEYLEKNAPSSLKWAVAGRNRAKLEPFGKDVIQADVTDPQSLRALAESTKLVISTVGPYIQYGEPLVAACAEAGTDYLDLTGEPEFVDRMYVGYHERALQTGARLIHACGFDSIPYDLGVQYTVEQLPQRVPIQVDGLLRAGGRPSGGTFHTAITAFSRPKQNLDAHNARKRAEARPVGRSARAVTGRIHRQQGFWAVPLPTVDPQIVGYSARLLDSYGPDFRYSHYAAVERLPIVAGGIGGVVLLAAAAQVPPARRALLGRLQPGDGPSPEVRAKSWFKVRFVGRGGGKQVITEVAGGDPGYDETAKMLGESALCLALDDLPQTAGQTTTAAAMGPALRERLVKAGMTFETLSTTDY</sequence>
<evidence type="ECO:0000259" key="1">
    <source>
        <dbReference type="Pfam" id="PF03435"/>
    </source>
</evidence>
<name>A0A7Y4KY24_9ACTN</name>